<evidence type="ECO:0000313" key="8">
    <source>
        <dbReference type="Proteomes" id="UP000652430"/>
    </source>
</evidence>
<dbReference type="Pfam" id="PF03544">
    <property type="entry name" value="TonB_C"/>
    <property type="match status" value="1"/>
</dbReference>
<dbReference type="RefSeq" id="WP_189675814.1">
    <property type="nucleotide sequence ID" value="NZ_BNAQ01000002.1"/>
</dbReference>
<dbReference type="EMBL" id="BNAQ01000002">
    <property type="protein sequence ID" value="GHH14354.1"/>
    <property type="molecule type" value="Genomic_DNA"/>
</dbReference>
<dbReference type="NCBIfam" id="TIGR01352">
    <property type="entry name" value="tonB_Cterm"/>
    <property type="match status" value="1"/>
</dbReference>
<keyword evidence="3" id="KW-1133">Transmembrane helix</keyword>
<sequence>MKTMLIAALLALAGPAPADVPLQPTGKWTVEYADAACILSRDYGPSNARMALGINPSPLASGLEVVTVTPGAKTTRYRPMKGTLTLQPSGRTIDSDISVYEIKEKNQTITTLTTEGDVATEILRSSSLSVTLANGSRTAFAIPGMSGAAGALKACQDDLLHQWGIDPAERDLPSLANGSASPAQWITNDDYPSSAVGAGIQGTSTIVWTIRTDGKVGDCRVVQSSGSKALDDASCGAISKRGRYQPPLGVDGTPQVRHAMRKIVWRLPY</sequence>
<feature type="domain" description="TonB C-terminal" evidence="6">
    <location>
        <begin position="176"/>
        <end position="269"/>
    </location>
</feature>
<comment type="subcellular location">
    <subcellularLocation>
        <location evidence="1">Membrane</location>
        <topology evidence="1">Single-pass membrane protein</topology>
    </subcellularLocation>
</comment>
<keyword evidence="5" id="KW-0732">Signal</keyword>
<evidence type="ECO:0000256" key="3">
    <source>
        <dbReference type="ARBA" id="ARBA00022989"/>
    </source>
</evidence>
<feature type="chain" id="PRO_5045709112" description="TonB C-terminal domain-containing protein" evidence="5">
    <location>
        <begin position="19"/>
        <end position="269"/>
    </location>
</feature>
<evidence type="ECO:0000256" key="5">
    <source>
        <dbReference type="SAM" id="SignalP"/>
    </source>
</evidence>
<keyword evidence="8" id="KW-1185">Reference proteome</keyword>
<organism evidence="7 8">
    <name type="scientific">Sphingomonas glacialis</name>
    <dbReference type="NCBI Taxonomy" id="658225"/>
    <lineage>
        <taxon>Bacteria</taxon>
        <taxon>Pseudomonadati</taxon>
        <taxon>Pseudomonadota</taxon>
        <taxon>Alphaproteobacteria</taxon>
        <taxon>Sphingomonadales</taxon>
        <taxon>Sphingomonadaceae</taxon>
        <taxon>Sphingomonas</taxon>
    </lineage>
</organism>
<dbReference type="SUPFAM" id="SSF74653">
    <property type="entry name" value="TolA/TonB C-terminal domain"/>
    <property type="match status" value="1"/>
</dbReference>
<feature type="signal peptide" evidence="5">
    <location>
        <begin position="1"/>
        <end position="18"/>
    </location>
</feature>
<name>A0ABQ3LH92_9SPHN</name>
<evidence type="ECO:0000259" key="6">
    <source>
        <dbReference type="PROSITE" id="PS52015"/>
    </source>
</evidence>
<dbReference type="InterPro" id="IPR037682">
    <property type="entry name" value="TonB_C"/>
</dbReference>
<dbReference type="PROSITE" id="PS52015">
    <property type="entry name" value="TONB_CTD"/>
    <property type="match status" value="1"/>
</dbReference>
<dbReference type="InterPro" id="IPR006260">
    <property type="entry name" value="TonB/TolA_C"/>
</dbReference>
<comment type="caution">
    <text evidence="7">The sequence shown here is derived from an EMBL/GenBank/DDBJ whole genome shotgun (WGS) entry which is preliminary data.</text>
</comment>
<proteinExistence type="predicted"/>
<keyword evidence="4" id="KW-0472">Membrane</keyword>
<protein>
    <recommendedName>
        <fullName evidence="6">TonB C-terminal domain-containing protein</fullName>
    </recommendedName>
</protein>
<keyword evidence="2" id="KW-0812">Transmembrane</keyword>
<evidence type="ECO:0000256" key="1">
    <source>
        <dbReference type="ARBA" id="ARBA00004167"/>
    </source>
</evidence>
<dbReference type="Gene3D" id="3.30.1150.10">
    <property type="match status" value="1"/>
</dbReference>
<reference evidence="8" key="1">
    <citation type="journal article" date="2019" name="Int. J. Syst. Evol. Microbiol.">
        <title>The Global Catalogue of Microorganisms (GCM) 10K type strain sequencing project: providing services to taxonomists for standard genome sequencing and annotation.</title>
        <authorList>
            <consortium name="The Broad Institute Genomics Platform"/>
            <consortium name="The Broad Institute Genome Sequencing Center for Infectious Disease"/>
            <person name="Wu L."/>
            <person name="Ma J."/>
        </authorList>
    </citation>
    <scope>NUCLEOTIDE SEQUENCE [LARGE SCALE GENOMIC DNA]</scope>
    <source>
        <strain evidence="8">CGMCC 1.8957</strain>
    </source>
</reference>
<evidence type="ECO:0000313" key="7">
    <source>
        <dbReference type="EMBL" id="GHH14354.1"/>
    </source>
</evidence>
<evidence type="ECO:0000256" key="2">
    <source>
        <dbReference type="ARBA" id="ARBA00022692"/>
    </source>
</evidence>
<evidence type="ECO:0000256" key="4">
    <source>
        <dbReference type="ARBA" id="ARBA00023136"/>
    </source>
</evidence>
<dbReference type="Proteomes" id="UP000652430">
    <property type="component" value="Unassembled WGS sequence"/>
</dbReference>
<gene>
    <name evidence="7" type="ORF">GCM10008023_15970</name>
</gene>
<accession>A0ABQ3LH92</accession>